<comment type="similarity">
    <text evidence="1">Belongs to the ATP-dependent AMP-binding enzyme family.</text>
</comment>
<protein>
    <submittedName>
        <fullName evidence="5">Acyl-CoA synthetase (AMP-forming)/AMP-acid ligase II</fullName>
    </submittedName>
</protein>
<dbReference type="InterPro" id="IPR020845">
    <property type="entry name" value="AMP-binding_CS"/>
</dbReference>
<feature type="domain" description="AMP-binding enzyme C-terminal" evidence="4">
    <location>
        <begin position="531"/>
        <end position="606"/>
    </location>
</feature>
<dbReference type="Gene3D" id="3.40.50.12780">
    <property type="entry name" value="N-terminal domain of ligase-like"/>
    <property type="match status" value="1"/>
</dbReference>
<dbReference type="FunFam" id="3.40.50.12780:FF:000003">
    <property type="entry name" value="Long-chain-fatty-acid--CoA ligase FadD"/>
    <property type="match status" value="1"/>
</dbReference>
<dbReference type="FunFam" id="3.30.300.30:FF:000008">
    <property type="entry name" value="2,3-dihydroxybenzoate-AMP ligase"/>
    <property type="match status" value="1"/>
</dbReference>
<dbReference type="InterPro" id="IPR000873">
    <property type="entry name" value="AMP-dep_synth/lig_dom"/>
</dbReference>
<keyword evidence="2 5" id="KW-0436">Ligase</keyword>
<feature type="domain" description="AMP-dependent synthetase/ligase" evidence="3">
    <location>
        <begin position="89"/>
        <end position="480"/>
    </location>
</feature>
<dbReference type="SUPFAM" id="SSF56801">
    <property type="entry name" value="Acetyl-CoA synthetase-like"/>
    <property type="match status" value="1"/>
</dbReference>
<dbReference type="RefSeq" id="XP_001010173.2">
    <property type="nucleotide sequence ID" value="XM_001010173.2"/>
</dbReference>
<evidence type="ECO:0000256" key="2">
    <source>
        <dbReference type="ARBA" id="ARBA00022598"/>
    </source>
</evidence>
<reference evidence="6" key="1">
    <citation type="journal article" date="2006" name="PLoS Biol.">
        <title>Macronuclear genome sequence of the ciliate Tetrahymena thermophila, a model eukaryote.</title>
        <authorList>
            <person name="Eisen J.A."/>
            <person name="Coyne R.S."/>
            <person name="Wu M."/>
            <person name="Wu D."/>
            <person name="Thiagarajan M."/>
            <person name="Wortman J.R."/>
            <person name="Badger J.H."/>
            <person name="Ren Q."/>
            <person name="Amedeo P."/>
            <person name="Jones K.M."/>
            <person name="Tallon L.J."/>
            <person name="Delcher A.L."/>
            <person name="Salzberg S.L."/>
            <person name="Silva J.C."/>
            <person name="Haas B.J."/>
            <person name="Majoros W.H."/>
            <person name="Farzad M."/>
            <person name="Carlton J.M."/>
            <person name="Smith R.K. Jr."/>
            <person name="Garg J."/>
            <person name="Pearlman R.E."/>
            <person name="Karrer K.M."/>
            <person name="Sun L."/>
            <person name="Manning G."/>
            <person name="Elde N.C."/>
            <person name="Turkewitz A.P."/>
            <person name="Asai D.J."/>
            <person name="Wilkes D.E."/>
            <person name="Wang Y."/>
            <person name="Cai H."/>
            <person name="Collins K."/>
            <person name="Stewart B.A."/>
            <person name="Lee S.R."/>
            <person name="Wilamowska K."/>
            <person name="Weinberg Z."/>
            <person name="Ruzzo W.L."/>
            <person name="Wloga D."/>
            <person name="Gaertig J."/>
            <person name="Frankel J."/>
            <person name="Tsao C.-C."/>
            <person name="Gorovsky M.A."/>
            <person name="Keeling P.J."/>
            <person name="Waller R.F."/>
            <person name="Patron N.J."/>
            <person name="Cherry J.M."/>
            <person name="Stover N.A."/>
            <person name="Krieger C.J."/>
            <person name="del Toro C."/>
            <person name="Ryder H.F."/>
            <person name="Williamson S.C."/>
            <person name="Barbeau R.A."/>
            <person name="Hamilton E.P."/>
            <person name="Orias E."/>
        </authorList>
    </citation>
    <scope>NUCLEOTIDE SEQUENCE [LARGE SCALE GENOMIC DNA]</scope>
    <source>
        <strain evidence="6">SB210</strain>
    </source>
</reference>
<dbReference type="InParanoid" id="I7M0N4"/>
<dbReference type="GO" id="GO:0031956">
    <property type="term" value="F:medium-chain fatty acid-CoA ligase activity"/>
    <property type="evidence" value="ECO:0007669"/>
    <property type="project" value="TreeGrafter"/>
</dbReference>
<dbReference type="PANTHER" id="PTHR43201">
    <property type="entry name" value="ACYL-COA SYNTHETASE"/>
    <property type="match status" value="1"/>
</dbReference>
<evidence type="ECO:0000259" key="4">
    <source>
        <dbReference type="Pfam" id="PF13193"/>
    </source>
</evidence>
<dbReference type="eggNOG" id="KOG1177">
    <property type="taxonomic scope" value="Eukaryota"/>
</dbReference>
<dbReference type="InterPro" id="IPR045851">
    <property type="entry name" value="AMP-bd_C_sf"/>
</dbReference>
<evidence type="ECO:0000313" key="6">
    <source>
        <dbReference type="Proteomes" id="UP000009168"/>
    </source>
</evidence>
<dbReference type="KEGG" id="tet:TTHERM_00561190"/>
<dbReference type="EMBL" id="GG662808">
    <property type="protein sequence ID" value="EAR89928.2"/>
    <property type="molecule type" value="Genomic_DNA"/>
</dbReference>
<dbReference type="PROSITE" id="PS00455">
    <property type="entry name" value="AMP_BINDING"/>
    <property type="match status" value="1"/>
</dbReference>
<evidence type="ECO:0000256" key="1">
    <source>
        <dbReference type="ARBA" id="ARBA00006432"/>
    </source>
</evidence>
<dbReference type="OrthoDB" id="16262at2759"/>
<dbReference type="Gene3D" id="3.30.300.30">
    <property type="match status" value="1"/>
</dbReference>
<proteinExistence type="inferred from homology"/>
<gene>
    <name evidence="5" type="ORF">TTHERM_00561190</name>
</gene>
<evidence type="ECO:0000313" key="5">
    <source>
        <dbReference type="EMBL" id="EAR89928.2"/>
    </source>
</evidence>
<evidence type="ECO:0000259" key="3">
    <source>
        <dbReference type="Pfam" id="PF00501"/>
    </source>
</evidence>
<keyword evidence="6" id="KW-1185">Reference proteome</keyword>
<sequence length="635" mass="72410">MDSKLKSKQQILQNKQILANKISHKSIYLQFFLHNQHSQVEMLKNLLRLSYCQSYMTAARSHSHPKKMSYLNGTSNTPLQYLTIGQKLRETSEKFPDNQALISHEQNKIFTYQEYFKEIQKFAAGLLNMGLKKGDRIGIYSPNNYEWCITQFAASMADLILVNINPAYQEHELEYCLNKVGCKALVLASHHKKSNYIQFINDLAPELKTSKFGSLKSQRLPSLKYLIRIDDEVTPGMINYKDVLQMGGLKDFKTLDRIMNIASPDDATNIQFTSGTTGLPKGATLTHFNILNNSFFIGNRLGYSEKDVICVPVPLYHCFGMVLGNLCAINFGSTVVMPSEGFSAKKAMESVTKYKCTSIYGVPTMFLEYVKEYESNPSIYNYSTLKKGVMSGALCPQALMSKLISEWDVPNIQICYGQTEVSPIIFQTNQNDSLEDKCTTVGTIFPHSEVKIINKKGHIVPIGESGEICIRGFGVMEKYWADRKATSKTIDQDQWIKTGDMGIIDERGYMKIVGRLKEMIIRGGENIYPKEIEEYLRSHRSIQDVQVLGVPDEKFGEETFALIKLKQDQVLEGKDIFEYCKGQIAHYKVPKYVKFVNEFPLTVTGKPQKFKMLDELKKELQQNPKAFDQYKIRSY</sequence>
<accession>I7M0N4</accession>
<name>I7M0N4_TETTS</name>
<dbReference type="GeneID" id="7834886"/>
<dbReference type="SMR" id="I7M0N4"/>
<dbReference type="STRING" id="312017.I7M0N4"/>
<dbReference type="GO" id="GO:0006631">
    <property type="term" value="P:fatty acid metabolic process"/>
    <property type="evidence" value="ECO:0007669"/>
    <property type="project" value="TreeGrafter"/>
</dbReference>
<dbReference type="PANTHER" id="PTHR43201:SF30">
    <property type="entry name" value="AMP-DEPENDENT SYNTHETASE_LIGASE DOMAIN-CONTAINING PROTEIN"/>
    <property type="match status" value="1"/>
</dbReference>
<dbReference type="AlphaFoldDB" id="I7M0N4"/>
<dbReference type="InterPro" id="IPR042099">
    <property type="entry name" value="ANL_N_sf"/>
</dbReference>
<dbReference type="Pfam" id="PF00501">
    <property type="entry name" value="AMP-binding"/>
    <property type="match status" value="1"/>
</dbReference>
<dbReference type="InterPro" id="IPR025110">
    <property type="entry name" value="AMP-bd_C"/>
</dbReference>
<dbReference type="Pfam" id="PF13193">
    <property type="entry name" value="AMP-binding_C"/>
    <property type="match status" value="1"/>
</dbReference>
<organism evidence="5 6">
    <name type="scientific">Tetrahymena thermophila (strain SB210)</name>
    <dbReference type="NCBI Taxonomy" id="312017"/>
    <lineage>
        <taxon>Eukaryota</taxon>
        <taxon>Sar</taxon>
        <taxon>Alveolata</taxon>
        <taxon>Ciliophora</taxon>
        <taxon>Intramacronucleata</taxon>
        <taxon>Oligohymenophorea</taxon>
        <taxon>Hymenostomatida</taxon>
        <taxon>Tetrahymenina</taxon>
        <taxon>Tetrahymenidae</taxon>
        <taxon>Tetrahymena</taxon>
    </lineage>
</organism>
<dbReference type="Proteomes" id="UP000009168">
    <property type="component" value="Unassembled WGS sequence"/>
</dbReference>